<keyword evidence="3 11" id="KW-1134">Transmembrane beta strand</keyword>
<dbReference type="Pfam" id="PF00593">
    <property type="entry name" value="TonB_dep_Rec_b-barrel"/>
    <property type="match status" value="1"/>
</dbReference>
<dbReference type="EMBL" id="BLJN01000004">
    <property type="protein sequence ID" value="GFE82290.1"/>
    <property type="molecule type" value="Genomic_DNA"/>
</dbReference>
<keyword evidence="2 11" id="KW-0813">Transport</keyword>
<keyword evidence="17" id="KW-1185">Reference proteome</keyword>
<protein>
    <submittedName>
        <fullName evidence="16">TonB-dependent receptor</fullName>
    </submittedName>
</protein>
<evidence type="ECO:0000256" key="8">
    <source>
        <dbReference type="ARBA" id="ARBA00023077"/>
    </source>
</evidence>
<evidence type="ECO:0000256" key="12">
    <source>
        <dbReference type="RuleBase" id="RU003357"/>
    </source>
</evidence>
<dbReference type="AlphaFoldDB" id="A0A829YGF0"/>
<dbReference type="CDD" id="cd01347">
    <property type="entry name" value="ligand_gated_channel"/>
    <property type="match status" value="1"/>
</dbReference>
<comment type="subcellular location">
    <subcellularLocation>
        <location evidence="1 11">Cell outer membrane</location>
        <topology evidence="1 11">Multi-pass membrane protein</topology>
    </subcellularLocation>
</comment>
<name>A0A829YGF0_9GAMM</name>
<evidence type="ECO:0000256" key="10">
    <source>
        <dbReference type="ARBA" id="ARBA00023237"/>
    </source>
</evidence>
<dbReference type="PANTHER" id="PTHR32552:SF81">
    <property type="entry name" value="TONB-DEPENDENT OUTER MEMBRANE RECEPTOR"/>
    <property type="match status" value="1"/>
</dbReference>
<keyword evidence="7" id="KW-0406">Ion transport</keyword>
<dbReference type="InterPro" id="IPR012910">
    <property type="entry name" value="Plug_dom"/>
</dbReference>
<dbReference type="InterPro" id="IPR039426">
    <property type="entry name" value="TonB-dep_rcpt-like"/>
</dbReference>
<feature type="domain" description="TonB-dependent receptor-like beta-barrel" evidence="14">
    <location>
        <begin position="251"/>
        <end position="696"/>
    </location>
</feature>
<dbReference type="PANTHER" id="PTHR32552">
    <property type="entry name" value="FERRICHROME IRON RECEPTOR-RELATED"/>
    <property type="match status" value="1"/>
</dbReference>
<organism evidence="16 17">
    <name type="scientific">Steroidobacter agaridevorans</name>
    <dbReference type="NCBI Taxonomy" id="2695856"/>
    <lineage>
        <taxon>Bacteria</taxon>
        <taxon>Pseudomonadati</taxon>
        <taxon>Pseudomonadota</taxon>
        <taxon>Gammaproteobacteria</taxon>
        <taxon>Steroidobacterales</taxon>
        <taxon>Steroidobacteraceae</taxon>
        <taxon>Steroidobacter</taxon>
    </lineage>
</organism>
<dbReference type="InterPro" id="IPR000531">
    <property type="entry name" value="Beta-barrel_TonB"/>
</dbReference>
<dbReference type="InterPro" id="IPR036942">
    <property type="entry name" value="Beta-barrel_TonB_sf"/>
</dbReference>
<dbReference type="Proteomes" id="UP000445000">
    <property type="component" value="Unassembled WGS sequence"/>
</dbReference>
<dbReference type="GO" id="GO:0009279">
    <property type="term" value="C:cell outer membrane"/>
    <property type="evidence" value="ECO:0007669"/>
    <property type="project" value="UniProtKB-SubCell"/>
</dbReference>
<feature type="domain" description="TonB-dependent receptor plug" evidence="15">
    <location>
        <begin position="57"/>
        <end position="163"/>
    </location>
</feature>
<feature type="signal peptide" evidence="13">
    <location>
        <begin position="1"/>
        <end position="32"/>
    </location>
</feature>
<comment type="caution">
    <text evidence="16">The sequence shown here is derived from an EMBL/GenBank/DDBJ whole genome shotgun (WGS) entry which is preliminary data.</text>
</comment>
<evidence type="ECO:0000256" key="13">
    <source>
        <dbReference type="SAM" id="SignalP"/>
    </source>
</evidence>
<sequence>MVGKSKTAHTLLRRSTTLTVVVAAVLSNAAQAQQAATPSTSVLEEVLVTAERREVSLQDTPASATVLTADAIAAQGIDNVSEIQQVAPSVAINTYNRSTFINIRGVGISQSAPTSNPGVAYYIDGVFIPHEQFIAQSFFDFESIEVLRGPQGTLTGQNSTGGAIYVRTPTPDFDEFSGYIDQTIGDYDWYRTVAALNIPVTDTLAVRVSGVYDDRGGFTDNIGPSSAEPGSGTDQAVRAAVRYQPVEGATFDLRYEYFKRETDNNAVKNRADLVTRDPFTIEEDALSFLDQDGYRASLEGRFDLPADTQLRVLTSYFDAETTDQADGDRTATAPAVPANLPTSGANTTIYPGRIGFTHQELETFVTEVNFLSRGEGALQWVVGGFYMDETSPVQVYRDNRSTVTYTQSNSTIDTELTNESISAFGQVDYRFNDRWAVDVGLRQSKDKQEYTRFVIPGPPPPGCFPCTTDVESDETTGRVGVKYFANDDVMMYGTVSRGYKAGGINLDPRLPNYDPETNEVAELGIKSTVADGRLRINGAVFYSEYDGIQLSALVPLGTTFIPNTLNAAPAEIYGAELELTGQFGGLGFNLGLSALQSEFTEDAMLTDSQTNTNRLVPEGSIVPFAPEMTANAGIQYEFLIGNMTLTPRVQVSYLDEQLATPFRYQATTVPSRTITDLRVTLVPMDNLRLEAFATNVFDKEYISAQLQDASSARGGMLYGAPRQYGVRAKFDF</sequence>
<gene>
    <name evidence="16" type="primary">fyuA_6</name>
    <name evidence="16" type="ORF">GCM10011487_42900</name>
</gene>
<dbReference type="Gene3D" id="2.40.170.20">
    <property type="entry name" value="TonB-dependent receptor, beta-barrel domain"/>
    <property type="match status" value="1"/>
</dbReference>
<keyword evidence="13" id="KW-0732">Signal</keyword>
<evidence type="ECO:0000259" key="15">
    <source>
        <dbReference type="Pfam" id="PF07715"/>
    </source>
</evidence>
<evidence type="ECO:0000256" key="2">
    <source>
        <dbReference type="ARBA" id="ARBA00022448"/>
    </source>
</evidence>
<evidence type="ECO:0000256" key="1">
    <source>
        <dbReference type="ARBA" id="ARBA00004571"/>
    </source>
</evidence>
<keyword evidence="10 11" id="KW-0998">Cell outer membrane</keyword>
<evidence type="ECO:0000256" key="7">
    <source>
        <dbReference type="ARBA" id="ARBA00023065"/>
    </source>
</evidence>
<keyword evidence="16" id="KW-0675">Receptor</keyword>
<keyword evidence="9 11" id="KW-0472">Membrane</keyword>
<evidence type="ECO:0000313" key="16">
    <source>
        <dbReference type="EMBL" id="GFE82290.1"/>
    </source>
</evidence>
<dbReference type="PROSITE" id="PS52016">
    <property type="entry name" value="TONB_DEPENDENT_REC_3"/>
    <property type="match status" value="1"/>
</dbReference>
<dbReference type="Pfam" id="PF07715">
    <property type="entry name" value="Plug"/>
    <property type="match status" value="1"/>
</dbReference>
<evidence type="ECO:0000256" key="5">
    <source>
        <dbReference type="ARBA" id="ARBA00022692"/>
    </source>
</evidence>
<evidence type="ECO:0000256" key="6">
    <source>
        <dbReference type="ARBA" id="ARBA00023004"/>
    </source>
</evidence>
<evidence type="ECO:0000259" key="14">
    <source>
        <dbReference type="Pfam" id="PF00593"/>
    </source>
</evidence>
<evidence type="ECO:0000256" key="9">
    <source>
        <dbReference type="ARBA" id="ARBA00023136"/>
    </source>
</evidence>
<reference evidence="17" key="1">
    <citation type="submission" date="2020-01" db="EMBL/GenBank/DDBJ databases">
        <title>'Steroidobacter agaridevorans' sp. nov., agar-degrading bacteria isolated from rhizosphere soils.</title>
        <authorList>
            <person name="Ikenaga M."/>
            <person name="Kataoka M."/>
            <person name="Murouchi A."/>
            <person name="Katsuragi S."/>
            <person name="Sakai M."/>
        </authorList>
    </citation>
    <scope>NUCLEOTIDE SEQUENCE [LARGE SCALE GENOMIC DNA]</scope>
    <source>
        <strain evidence="17">YU21-B</strain>
    </source>
</reference>
<keyword evidence="4" id="KW-0410">Iron transport</keyword>
<keyword evidence="6" id="KW-0408">Iron</keyword>
<dbReference type="GO" id="GO:0006826">
    <property type="term" value="P:iron ion transport"/>
    <property type="evidence" value="ECO:0007669"/>
    <property type="project" value="UniProtKB-KW"/>
</dbReference>
<dbReference type="SUPFAM" id="SSF56935">
    <property type="entry name" value="Porins"/>
    <property type="match status" value="1"/>
</dbReference>
<keyword evidence="8 12" id="KW-0798">TonB box</keyword>
<keyword evidence="5 11" id="KW-0812">Transmembrane</keyword>
<feature type="chain" id="PRO_5032718936" evidence="13">
    <location>
        <begin position="33"/>
        <end position="732"/>
    </location>
</feature>
<comment type="similarity">
    <text evidence="11 12">Belongs to the TonB-dependent receptor family.</text>
</comment>
<evidence type="ECO:0000256" key="4">
    <source>
        <dbReference type="ARBA" id="ARBA00022496"/>
    </source>
</evidence>
<proteinExistence type="inferred from homology"/>
<evidence type="ECO:0000256" key="3">
    <source>
        <dbReference type="ARBA" id="ARBA00022452"/>
    </source>
</evidence>
<evidence type="ECO:0000313" key="17">
    <source>
        <dbReference type="Proteomes" id="UP000445000"/>
    </source>
</evidence>
<accession>A0A829YGF0</accession>
<dbReference type="RefSeq" id="WP_161813945.1">
    <property type="nucleotide sequence ID" value="NZ_BLJN01000004.1"/>
</dbReference>
<evidence type="ECO:0000256" key="11">
    <source>
        <dbReference type="PROSITE-ProRule" id="PRU01360"/>
    </source>
</evidence>